<keyword evidence="2" id="KW-0812">Transmembrane</keyword>
<keyword evidence="2" id="KW-0472">Membrane</keyword>
<dbReference type="KEGG" id="samy:DB32_005253"/>
<keyword evidence="2" id="KW-1133">Transmembrane helix</keyword>
<organism evidence="3 4">
    <name type="scientific">Sandaracinus amylolyticus</name>
    <dbReference type="NCBI Taxonomy" id="927083"/>
    <lineage>
        <taxon>Bacteria</taxon>
        <taxon>Pseudomonadati</taxon>
        <taxon>Myxococcota</taxon>
        <taxon>Polyangia</taxon>
        <taxon>Polyangiales</taxon>
        <taxon>Sandaracinaceae</taxon>
        <taxon>Sandaracinus</taxon>
    </lineage>
</organism>
<dbReference type="InterPro" id="IPR007782">
    <property type="entry name" value="VKG_COase"/>
</dbReference>
<feature type="transmembrane region" description="Helical" evidence="2">
    <location>
        <begin position="233"/>
        <end position="252"/>
    </location>
</feature>
<dbReference type="GO" id="GO:0008488">
    <property type="term" value="F:gamma-glutamyl carboxylase activity"/>
    <property type="evidence" value="ECO:0007669"/>
    <property type="project" value="InterPro"/>
</dbReference>
<gene>
    <name evidence="3" type="ORF">DB32_005253</name>
</gene>
<feature type="transmembrane region" description="Helical" evidence="2">
    <location>
        <begin position="293"/>
        <end position="316"/>
    </location>
</feature>
<accession>A0A0F6SG55</accession>
<evidence type="ECO:0000313" key="4">
    <source>
        <dbReference type="Proteomes" id="UP000034883"/>
    </source>
</evidence>
<evidence type="ECO:0008006" key="5">
    <source>
        <dbReference type="Google" id="ProtNLM"/>
    </source>
</evidence>
<sequence length="552" mass="60267">MMRRWLEDYWLAPVPAVRGWIVLRTFMLLFAFDAIADHLRPAWRYGTAGFNVAHARALELLPAPTTELYVGAMFVLAIASFVVALAPRAPRVLMGVIAVVYFWSWSSSMHDSYQHHYLLSLLFLAFTFLPPLSSWDLFGAPGALAATPVDAKRGKTKPAATTPIPGLRELTIAFVVVVIGAAVLYAAWASGTSLALGALVLTAGIGAMTWTCHRAQREGALDAALPHSLVPRASAWSMPLVWVTAAVVYAYTAVSKTEPEWRDGAALRDITRNGARIPEAVDFFAMFGIEGDALWTFLGHSVIALQIACALGYATAALRDRARGPLRVVLDAIALVALLLALSFHLGAEYMGLQIGWFSWYMILLAIATFAPASMLSAGVMLFTWPLRELRERRAEDASPPMAAVLALIAGALLLPVGMDADLPGALGACVLVGVALLGAGLYVTLRREHAAEVRNAAIAVALAALMIPFSLRVLGGDDEIGRDGRPAPHHDVRYDYWRFAGGDFRRRGEWALALDAYVHANRHAPARENREEQEREMRERVRTEGPRREER</sequence>
<protein>
    <recommendedName>
        <fullName evidence="5">HTTM domain-containing protein</fullName>
    </recommendedName>
</protein>
<feature type="transmembrane region" description="Helical" evidence="2">
    <location>
        <begin position="399"/>
        <end position="419"/>
    </location>
</feature>
<feature type="transmembrane region" description="Helical" evidence="2">
    <location>
        <begin position="21"/>
        <end position="39"/>
    </location>
</feature>
<feature type="transmembrane region" description="Helical" evidence="2">
    <location>
        <begin position="68"/>
        <end position="85"/>
    </location>
</feature>
<feature type="transmembrane region" description="Helical" evidence="2">
    <location>
        <begin position="457"/>
        <end position="476"/>
    </location>
</feature>
<dbReference type="Proteomes" id="UP000034883">
    <property type="component" value="Chromosome"/>
</dbReference>
<name>A0A0F6SG55_9BACT</name>
<dbReference type="PANTHER" id="PTHR12639:SF7">
    <property type="entry name" value="HTTM DOMAIN-CONTAINING PROTEIN"/>
    <property type="match status" value="1"/>
</dbReference>
<feature type="compositionally biased region" description="Basic and acidic residues" evidence="1">
    <location>
        <begin position="526"/>
        <end position="552"/>
    </location>
</feature>
<reference evidence="3 4" key="1">
    <citation type="submission" date="2015-03" db="EMBL/GenBank/DDBJ databases">
        <title>Genome assembly of Sandaracinus amylolyticus DSM 53668.</title>
        <authorList>
            <person name="Sharma G."/>
            <person name="Subramanian S."/>
        </authorList>
    </citation>
    <scope>NUCLEOTIDE SEQUENCE [LARGE SCALE GENOMIC DNA]</scope>
    <source>
        <strain evidence="3 4">DSM 53668</strain>
    </source>
</reference>
<dbReference type="GO" id="GO:0019842">
    <property type="term" value="F:vitamin binding"/>
    <property type="evidence" value="ECO:0007669"/>
    <property type="project" value="TreeGrafter"/>
</dbReference>
<dbReference type="AlphaFoldDB" id="A0A0F6SG55"/>
<feature type="transmembrane region" description="Helical" evidence="2">
    <location>
        <begin position="92"/>
        <end position="109"/>
    </location>
</feature>
<proteinExistence type="predicted"/>
<dbReference type="EMBL" id="CP011125">
    <property type="protein sequence ID" value="AKF08104.1"/>
    <property type="molecule type" value="Genomic_DNA"/>
</dbReference>
<dbReference type="STRING" id="927083.DB32_005253"/>
<evidence type="ECO:0000313" key="3">
    <source>
        <dbReference type="EMBL" id="AKF08104.1"/>
    </source>
</evidence>
<evidence type="ECO:0000256" key="2">
    <source>
        <dbReference type="SAM" id="Phobius"/>
    </source>
</evidence>
<feature type="transmembrane region" description="Helical" evidence="2">
    <location>
        <begin position="328"/>
        <end position="348"/>
    </location>
</feature>
<feature type="transmembrane region" description="Helical" evidence="2">
    <location>
        <begin position="121"/>
        <end position="146"/>
    </location>
</feature>
<feature type="region of interest" description="Disordered" evidence="1">
    <location>
        <begin position="525"/>
        <end position="552"/>
    </location>
</feature>
<dbReference type="PANTHER" id="PTHR12639">
    <property type="entry name" value="VITAMIN K-DEPENDENT GAMMA-CARBOXYLASE"/>
    <property type="match status" value="1"/>
</dbReference>
<keyword evidence="4" id="KW-1185">Reference proteome</keyword>
<feature type="transmembrane region" description="Helical" evidence="2">
    <location>
        <begin position="167"/>
        <end position="188"/>
    </location>
</feature>
<feature type="transmembrane region" description="Helical" evidence="2">
    <location>
        <begin position="425"/>
        <end position="445"/>
    </location>
</feature>
<evidence type="ECO:0000256" key="1">
    <source>
        <dbReference type="SAM" id="MobiDB-lite"/>
    </source>
</evidence>
<feature type="transmembrane region" description="Helical" evidence="2">
    <location>
        <begin position="194"/>
        <end position="212"/>
    </location>
</feature>
<feature type="transmembrane region" description="Helical" evidence="2">
    <location>
        <begin position="360"/>
        <end position="387"/>
    </location>
</feature>